<keyword evidence="8" id="KW-1185">Reference proteome</keyword>
<keyword evidence="1" id="KW-0805">Transcription regulation</keyword>
<reference evidence="5 7" key="2">
    <citation type="submission" date="2020-07" db="EMBL/GenBank/DDBJ databases">
        <title>Identification of Halomonas strains.</title>
        <authorList>
            <person name="Xiao Z."/>
            <person name="Shen J."/>
        </authorList>
    </citation>
    <scope>NUCLEOTIDE SEQUENCE [LARGE SCALE GENOMIC DNA]</scope>
    <source>
        <strain evidence="5 7">DSM 17331</strain>
    </source>
</reference>
<evidence type="ECO:0000259" key="4">
    <source>
        <dbReference type="PROSITE" id="PS50937"/>
    </source>
</evidence>
<dbReference type="GO" id="GO:0003677">
    <property type="term" value="F:DNA binding"/>
    <property type="evidence" value="ECO:0007669"/>
    <property type="project" value="UniProtKB-KW"/>
</dbReference>
<evidence type="ECO:0000256" key="3">
    <source>
        <dbReference type="ARBA" id="ARBA00023163"/>
    </source>
</evidence>
<evidence type="ECO:0000313" key="5">
    <source>
        <dbReference type="EMBL" id="MBA2780297.1"/>
    </source>
</evidence>
<dbReference type="EMBL" id="JACEFT010000022">
    <property type="protein sequence ID" value="MBA2780297.1"/>
    <property type="molecule type" value="Genomic_DNA"/>
</dbReference>
<dbReference type="SUPFAM" id="SSF46955">
    <property type="entry name" value="Putative DNA-binding domain"/>
    <property type="match status" value="1"/>
</dbReference>
<protein>
    <submittedName>
        <fullName evidence="5">MerR family transcriptional regulator</fullName>
    </submittedName>
</protein>
<dbReference type="SMART" id="SM00422">
    <property type="entry name" value="HTH_MERR"/>
    <property type="match status" value="1"/>
</dbReference>
<evidence type="ECO:0000256" key="2">
    <source>
        <dbReference type="ARBA" id="ARBA00023125"/>
    </source>
</evidence>
<dbReference type="PRINTS" id="PR00040">
    <property type="entry name" value="HTHMERR"/>
</dbReference>
<name>A0A7V9W3H5_9GAMM</name>
<proteinExistence type="predicted"/>
<evidence type="ECO:0000313" key="8">
    <source>
        <dbReference type="Proteomes" id="UP000814353"/>
    </source>
</evidence>
<evidence type="ECO:0000256" key="1">
    <source>
        <dbReference type="ARBA" id="ARBA00023015"/>
    </source>
</evidence>
<dbReference type="RefSeq" id="WP_181515761.1">
    <property type="nucleotide sequence ID" value="NZ_JABFUB010000018.1"/>
</dbReference>
<dbReference type="PROSITE" id="PS50937">
    <property type="entry name" value="HTH_MERR_2"/>
    <property type="match status" value="1"/>
</dbReference>
<accession>A0A7V9W3H5</accession>
<evidence type="ECO:0000313" key="7">
    <source>
        <dbReference type="Proteomes" id="UP000518091"/>
    </source>
</evidence>
<comment type="caution">
    <text evidence="5">The sequence shown here is derived from an EMBL/GenBank/DDBJ whole genome shotgun (WGS) entry which is preliminary data.</text>
</comment>
<gene>
    <name evidence="5" type="ORF">H1D44_15505</name>
    <name evidence="6" type="ORF">HOP48_16890</name>
</gene>
<dbReference type="InterPro" id="IPR047057">
    <property type="entry name" value="MerR_fam"/>
</dbReference>
<keyword evidence="3" id="KW-0804">Transcription</keyword>
<dbReference type="InterPro" id="IPR000551">
    <property type="entry name" value="MerR-type_HTH_dom"/>
</dbReference>
<dbReference type="Gene3D" id="1.10.1660.10">
    <property type="match status" value="1"/>
</dbReference>
<organism evidence="5 7">
    <name type="scientific">Billgrantia kenyensis</name>
    <dbReference type="NCBI Taxonomy" id="321266"/>
    <lineage>
        <taxon>Bacteria</taxon>
        <taxon>Pseudomonadati</taxon>
        <taxon>Pseudomonadota</taxon>
        <taxon>Gammaproteobacteria</taxon>
        <taxon>Oceanospirillales</taxon>
        <taxon>Halomonadaceae</taxon>
        <taxon>Billgrantia</taxon>
    </lineage>
</organism>
<dbReference type="PANTHER" id="PTHR30204:SF94">
    <property type="entry name" value="HEAVY METAL-DEPENDENT TRANSCRIPTIONAL REGULATOR HI_0293-RELATED"/>
    <property type="match status" value="1"/>
</dbReference>
<keyword evidence="2" id="KW-0238">DNA-binding</keyword>
<dbReference type="InterPro" id="IPR009061">
    <property type="entry name" value="DNA-bd_dom_put_sf"/>
</dbReference>
<reference evidence="6 8" key="1">
    <citation type="submission" date="2020-05" db="EMBL/GenBank/DDBJ databases">
        <title>Comparative genomic analysis of denitrifying bacteria from Halomonas genus.</title>
        <authorList>
            <person name="Wang L."/>
            <person name="Shao Z."/>
        </authorList>
    </citation>
    <scope>NUCLEOTIDE SEQUENCE [LARGE SCALE GENOMIC DNA]</scope>
    <source>
        <strain evidence="6 8">DSM 17331</strain>
    </source>
</reference>
<dbReference type="EMBL" id="JABFUB010000018">
    <property type="protein sequence ID" value="MCG6663213.1"/>
    <property type="molecule type" value="Genomic_DNA"/>
</dbReference>
<dbReference type="PANTHER" id="PTHR30204">
    <property type="entry name" value="REDOX-CYCLING DRUG-SENSING TRANSCRIPTIONAL ACTIVATOR SOXR"/>
    <property type="match status" value="1"/>
</dbReference>
<dbReference type="Pfam" id="PF13411">
    <property type="entry name" value="MerR_1"/>
    <property type="match status" value="1"/>
</dbReference>
<dbReference type="Proteomes" id="UP000518091">
    <property type="component" value="Unassembled WGS sequence"/>
</dbReference>
<feature type="domain" description="HTH merR-type" evidence="4">
    <location>
        <begin position="1"/>
        <end position="69"/>
    </location>
</feature>
<evidence type="ECO:0000313" key="6">
    <source>
        <dbReference type="EMBL" id="MCG6663213.1"/>
    </source>
</evidence>
<sequence length="121" mass="14102">MRVGELEQLTRLSRDTIRYYERIRLITPPARLANGYRDYSEHTVTELRFIRRAKELGFSLEEIRIAIPMLKGPPPQRCEVLASRIARKRSALLAQIEEAQLKVQRLDELLLRFGGPESLSR</sequence>
<dbReference type="GO" id="GO:0003700">
    <property type="term" value="F:DNA-binding transcription factor activity"/>
    <property type="evidence" value="ECO:0007669"/>
    <property type="project" value="InterPro"/>
</dbReference>
<dbReference type="Proteomes" id="UP000814353">
    <property type="component" value="Unassembled WGS sequence"/>
</dbReference>
<dbReference type="AlphaFoldDB" id="A0A7V9W3H5"/>